<dbReference type="Proteomes" id="UP000303030">
    <property type="component" value="Segment"/>
</dbReference>
<accession>A0A4P8N113</accession>
<organism evidence="1 2">
    <name type="scientific">Rheinheimera phage vB_RspM_Barba11S</name>
    <dbReference type="NCBI Taxonomy" id="2565646"/>
    <lineage>
        <taxon>Viruses</taxon>
        <taxon>Duplodnaviria</taxon>
        <taxon>Heunggongvirae</taxon>
        <taxon>Uroviricota</taxon>
        <taxon>Caudoviricetes</taxon>
        <taxon>Barbavirus</taxon>
        <taxon>Barbavirus barba18A</taxon>
    </lineage>
</organism>
<protein>
    <submittedName>
        <fullName evidence="1">Uncharacterized protein</fullName>
    </submittedName>
</protein>
<evidence type="ECO:0000313" key="1">
    <source>
        <dbReference type="EMBL" id="QCQ60233.1"/>
    </source>
</evidence>
<reference evidence="1 2" key="1">
    <citation type="submission" date="2019-03" db="EMBL/GenBank/DDBJ databases">
        <title>Genomic and seasonal variations among aquatic phages infecting the Baltic Sea Gammaproteobacteria Rheinheimera sp. bal341.</title>
        <authorList>
            <person name="Nilsson E."/>
            <person name="Li K."/>
            <person name="Fridlund J."/>
            <person name="Sulcius S."/>
            <person name="Bunse C."/>
            <person name="Karlsson C.M.G."/>
            <person name="Lindh M."/>
            <person name="Lundin D."/>
            <person name="Pinhassi J."/>
            <person name="Holmfeldt K."/>
        </authorList>
    </citation>
    <scope>NUCLEOTIDE SEQUENCE [LARGE SCALE GENOMIC DNA]</scope>
</reference>
<gene>
    <name evidence="1" type="ORF">Barba11S_gp049</name>
</gene>
<proteinExistence type="predicted"/>
<dbReference type="EMBL" id="MK719718">
    <property type="protein sequence ID" value="QCQ60233.1"/>
    <property type="molecule type" value="Genomic_DNA"/>
</dbReference>
<sequence length="93" mass="10943">MRLFELRAEWVEKYDCPDNGVTEICNNYDVIAIQINGNDKLVTMAENLLKGFYGDNWSLERATELRAIYPNYDDFRDTKYTVHELTDLVIDDE</sequence>
<evidence type="ECO:0000313" key="2">
    <source>
        <dbReference type="Proteomes" id="UP000303030"/>
    </source>
</evidence>
<name>A0A4P8N113_9CAUD</name>